<organism evidence="1 2">
    <name type="scientific">Azomonas macrocytogenes</name>
    <name type="common">Azotobacter macrocytogenes</name>
    <dbReference type="NCBI Taxonomy" id="69962"/>
    <lineage>
        <taxon>Bacteria</taxon>
        <taxon>Pseudomonadati</taxon>
        <taxon>Pseudomonadota</taxon>
        <taxon>Gammaproteobacteria</taxon>
        <taxon>Pseudomonadales</taxon>
        <taxon>Pseudomonadaceae</taxon>
        <taxon>Azomonas</taxon>
    </lineage>
</organism>
<evidence type="ECO:0000313" key="2">
    <source>
        <dbReference type="Proteomes" id="UP000549250"/>
    </source>
</evidence>
<sequence length="70" mass="8049">MKAGTVSSSRQGWANSTFEDRFRQIAIMDRRKASVAPPRALLPVTRIYLYEPMHFDHLDNLHYSPAPGEF</sequence>
<dbReference type="Proteomes" id="UP000549250">
    <property type="component" value="Unassembled WGS sequence"/>
</dbReference>
<keyword evidence="2" id="KW-1185">Reference proteome</keyword>
<accession>A0A839SZ32</accession>
<proteinExistence type="predicted"/>
<dbReference type="AlphaFoldDB" id="A0A839SZ32"/>
<protein>
    <submittedName>
        <fullName evidence="1">Uncharacterized protein</fullName>
    </submittedName>
</protein>
<comment type="caution">
    <text evidence="1">The sequence shown here is derived from an EMBL/GenBank/DDBJ whole genome shotgun (WGS) entry which is preliminary data.</text>
</comment>
<dbReference type="EMBL" id="JACHXI010000003">
    <property type="protein sequence ID" value="MBB3102597.1"/>
    <property type="molecule type" value="Genomic_DNA"/>
</dbReference>
<evidence type="ECO:0000313" key="1">
    <source>
        <dbReference type="EMBL" id="MBB3102597.1"/>
    </source>
</evidence>
<name>A0A839SZ32_AZOMA</name>
<reference evidence="1 2" key="1">
    <citation type="submission" date="2020-08" db="EMBL/GenBank/DDBJ databases">
        <title>Genomic Encyclopedia of Type Strains, Phase III (KMG-III): the genomes of soil and plant-associated and newly described type strains.</title>
        <authorList>
            <person name="Whitman W."/>
        </authorList>
    </citation>
    <scope>NUCLEOTIDE SEQUENCE [LARGE SCALE GENOMIC DNA]</scope>
    <source>
        <strain evidence="1 2">CECT 4462</strain>
    </source>
</reference>
<gene>
    <name evidence="1" type="ORF">FHR87_000980</name>
</gene>